<name>A0A4S2JCE6_9HYME</name>
<dbReference type="AlphaFoldDB" id="A0A4S2JCE6"/>
<dbReference type="SMART" id="SM00980">
    <property type="entry name" value="THAP"/>
    <property type="match status" value="1"/>
</dbReference>
<feature type="domain" description="C2H2-type" evidence="9">
    <location>
        <begin position="275"/>
        <end position="302"/>
    </location>
</feature>
<dbReference type="PROSITE" id="PS50950">
    <property type="entry name" value="ZF_THAP"/>
    <property type="match status" value="1"/>
</dbReference>
<dbReference type="Pfam" id="PF05485">
    <property type="entry name" value="THAP"/>
    <property type="match status" value="1"/>
</dbReference>
<evidence type="ECO:0000256" key="8">
    <source>
        <dbReference type="SAM" id="MobiDB-lite"/>
    </source>
</evidence>
<feature type="region of interest" description="Disordered" evidence="8">
    <location>
        <begin position="83"/>
        <end position="121"/>
    </location>
</feature>
<dbReference type="Proteomes" id="UP000310200">
    <property type="component" value="Unassembled WGS sequence"/>
</dbReference>
<evidence type="ECO:0000256" key="4">
    <source>
        <dbReference type="ARBA" id="ARBA00022833"/>
    </source>
</evidence>
<evidence type="ECO:0000256" key="1">
    <source>
        <dbReference type="ARBA" id="ARBA00022723"/>
    </source>
</evidence>
<evidence type="ECO:0000259" key="9">
    <source>
        <dbReference type="PROSITE" id="PS50157"/>
    </source>
</evidence>
<dbReference type="STRING" id="300112.A0A4S2JCE6"/>
<dbReference type="Pfam" id="PF12874">
    <property type="entry name" value="zf-met"/>
    <property type="match status" value="1"/>
</dbReference>
<accession>A0A4S2JCE6</accession>
<organism evidence="11 12">
    <name type="scientific">Temnothorax longispinosus</name>
    <dbReference type="NCBI Taxonomy" id="300112"/>
    <lineage>
        <taxon>Eukaryota</taxon>
        <taxon>Metazoa</taxon>
        <taxon>Ecdysozoa</taxon>
        <taxon>Arthropoda</taxon>
        <taxon>Hexapoda</taxon>
        <taxon>Insecta</taxon>
        <taxon>Pterygota</taxon>
        <taxon>Neoptera</taxon>
        <taxon>Endopterygota</taxon>
        <taxon>Hymenoptera</taxon>
        <taxon>Apocrita</taxon>
        <taxon>Aculeata</taxon>
        <taxon>Formicoidea</taxon>
        <taxon>Formicidae</taxon>
        <taxon>Myrmicinae</taxon>
        <taxon>Temnothorax</taxon>
    </lineage>
</organism>
<feature type="domain" description="C2H2-type" evidence="9">
    <location>
        <begin position="472"/>
        <end position="494"/>
    </location>
</feature>
<keyword evidence="12" id="KW-1185">Reference proteome</keyword>
<dbReference type="Gene3D" id="3.30.160.60">
    <property type="entry name" value="Classic Zinc Finger"/>
    <property type="match status" value="3"/>
</dbReference>
<dbReference type="SMART" id="SM00692">
    <property type="entry name" value="DM3"/>
    <property type="match status" value="1"/>
</dbReference>
<evidence type="ECO:0000313" key="11">
    <source>
        <dbReference type="EMBL" id="TGZ32636.1"/>
    </source>
</evidence>
<keyword evidence="4" id="KW-0862">Zinc</keyword>
<evidence type="ECO:0000256" key="5">
    <source>
        <dbReference type="ARBA" id="ARBA00023125"/>
    </source>
</evidence>
<evidence type="ECO:0000256" key="3">
    <source>
        <dbReference type="ARBA" id="ARBA00022771"/>
    </source>
</evidence>
<dbReference type="InterPro" id="IPR013087">
    <property type="entry name" value="Znf_C2H2_type"/>
</dbReference>
<protein>
    <submittedName>
        <fullName evidence="11">Zinc finger protein</fullName>
    </submittedName>
</protein>
<dbReference type="EMBL" id="QBLH01003813">
    <property type="protein sequence ID" value="TGZ32636.1"/>
    <property type="molecule type" value="Genomic_DNA"/>
</dbReference>
<dbReference type="PANTHER" id="PTHR24379:SF121">
    <property type="entry name" value="C2H2-TYPE DOMAIN-CONTAINING PROTEIN"/>
    <property type="match status" value="1"/>
</dbReference>
<dbReference type="PROSITE" id="PS50157">
    <property type="entry name" value="ZINC_FINGER_C2H2_2"/>
    <property type="match status" value="6"/>
</dbReference>
<dbReference type="GO" id="GO:0008270">
    <property type="term" value="F:zinc ion binding"/>
    <property type="evidence" value="ECO:0007669"/>
    <property type="project" value="UniProtKB-KW"/>
</dbReference>
<evidence type="ECO:0000259" key="10">
    <source>
        <dbReference type="PROSITE" id="PS50950"/>
    </source>
</evidence>
<evidence type="ECO:0000256" key="7">
    <source>
        <dbReference type="PROSITE-ProRule" id="PRU00309"/>
    </source>
</evidence>
<dbReference type="InterPro" id="IPR036236">
    <property type="entry name" value="Znf_C2H2_sf"/>
</dbReference>
<dbReference type="PROSITE" id="PS00028">
    <property type="entry name" value="ZINC_FINGER_C2H2_1"/>
    <property type="match status" value="7"/>
</dbReference>
<feature type="domain" description="C2H2-type" evidence="9">
    <location>
        <begin position="445"/>
        <end position="467"/>
    </location>
</feature>
<dbReference type="PANTHER" id="PTHR24379">
    <property type="entry name" value="KRAB AND ZINC FINGER DOMAIN-CONTAINING"/>
    <property type="match status" value="1"/>
</dbReference>
<gene>
    <name evidence="11" type="ORF">DBV15_09086</name>
</gene>
<keyword evidence="5 7" id="KW-0238">DNA-binding</keyword>
<comment type="caution">
    <text evidence="11">The sequence shown here is derived from an EMBL/GenBank/DDBJ whole genome shotgun (WGS) entry which is preliminary data.</text>
</comment>
<dbReference type="SUPFAM" id="SSF57716">
    <property type="entry name" value="Glucocorticoid receptor-like (DNA-binding domain)"/>
    <property type="match status" value="1"/>
</dbReference>
<evidence type="ECO:0000256" key="2">
    <source>
        <dbReference type="ARBA" id="ARBA00022737"/>
    </source>
</evidence>
<evidence type="ECO:0000256" key="6">
    <source>
        <dbReference type="PROSITE-ProRule" id="PRU00042"/>
    </source>
</evidence>
<reference evidence="11 12" key="1">
    <citation type="journal article" date="2019" name="Philos. Trans. R. Soc. Lond., B, Biol. Sci.">
        <title>Ant behaviour and brain gene expression of defending hosts depend on the ecological success of the intruding social parasite.</title>
        <authorList>
            <person name="Kaur R."/>
            <person name="Stoldt M."/>
            <person name="Jongepier E."/>
            <person name="Feldmeyer B."/>
            <person name="Menzel F."/>
            <person name="Bornberg-Bauer E."/>
            <person name="Foitzik S."/>
        </authorList>
    </citation>
    <scope>NUCLEOTIDE SEQUENCE [LARGE SCALE GENOMIC DNA]</scope>
    <source>
        <tissue evidence="11">Whole body</tissue>
    </source>
</reference>
<evidence type="ECO:0000313" key="12">
    <source>
        <dbReference type="Proteomes" id="UP000310200"/>
    </source>
</evidence>
<keyword evidence="2" id="KW-0677">Repeat</keyword>
<feature type="domain" description="C2H2-type" evidence="9">
    <location>
        <begin position="415"/>
        <end position="437"/>
    </location>
</feature>
<dbReference type="SMART" id="SM00355">
    <property type="entry name" value="ZnF_C2H2"/>
    <property type="match status" value="7"/>
</dbReference>
<dbReference type="InterPro" id="IPR006612">
    <property type="entry name" value="THAP_Znf"/>
</dbReference>
<keyword evidence="3 6" id="KW-0863">Zinc-finger</keyword>
<feature type="domain" description="THAP-type" evidence="10">
    <location>
        <begin position="1"/>
        <end position="78"/>
    </location>
</feature>
<dbReference type="Pfam" id="PF12171">
    <property type="entry name" value="zf-C2H2_jaz"/>
    <property type="match status" value="1"/>
</dbReference>
<dbReference type="Pfam" id="PF00096">
    <property type="entry name" value="zf-C2H2"/>
    <property type="match status" value="2"/>
</dbReference>
<feature type="domain" description="C2H2-type" evidence="9">
    <location>
        <begin position="252"/>
        <end position="274"/>
    </location>
</feature>
<dbReference type="SUPFAM" id="SSF57667">
    <property type="entry name" value="beta-beta-alpha zinc fingers"/>
    <property type="match status" value="4"/>
</dbReference>
<feature type="domain" description="C2H2-type" evidence="9">
    <location>
        <begin position="356"/>
        <end position="383"/>
    </location>
</feature>
<sequence>MITCVINSCSSTERTRIDGNTITFFPFPEDNLRKNQWLRNCDLASSNKEPLHICELHFERVHFTESKDLKPSAVPTLFGRIKDAPKEQKAENVSQATPPKQRKLDEHSHALVTPPQSPSMQDNIEDLFSGNKADMSIDHVIAINGSAKSTSITRNSSVKTYRLIIQIDKIRSKPGPKCKKVPPSVKFDNETMKETKVSESRTERKLRPLQIRQPCAMGSCKLKRCLYKSALAFQCDVCGKCYSTKKEDAKSYSCTKCSATFPNPQSLYLHIRKHFMCDICLTECSSQMAYDKHIRLHVSTDPKCPYKCHQCLKTFEVKDGVKQHCLLEHPKITLQNTVLQVSPPSVTAIVPQKSDYFCINCNISFTSDQAYRNHINSHGKKEGFTCNIASEGNNIIPVPNPLTGSQIGFLQAVKFSCRVCSKEFDNVGEVDLHTRTHLEVPEEDLKCNICKKLFKSSAAFQEHLKHHLSLAHPCPICSKAFINKTTLNIHLKTHPVSSKTHPVSSQ</sequence>
<dbReference type="InterPro" id="IPR022755">
    <property type="entry name" value="Znf_C2H2_jaz"/>
</dbReference>
<dbReference type="GO" id="GO:0003677">
    <property type="term" value="F:DNA binding"/>
    <property type="evidence" value="ECO:0007669"/>
    <property type="project" value="UniProtKB-UniRule"/>
</dbReference>
<keyword evidence="1" id="KW-0479">Metal-binding</keyword>
<proteinExistence type="predicted"/>